<dbReference type="InterPro" id="IPR043502">
    <property type="entry name" value="DNA/RNA_pol_sf"/>
</dbReference>
<dbReference type="AlphaFoldDB" id="K0TN08"/>
<protein>
    <recommendedName>
        <fullName evidence="1">Reverse transcriptase Ty1/copia-type domain-containing protein</fullName>
    </recommendedName>
</protein>
<keyword evidence="3" id="KW-1185">Reference proteome</keyword>
<name>K0TN08_THAOC</name>
<organism evidence="2 3">
    <name type="scientific">Thalassiosira oceanica</name>
    <name type="common">Marine diatom</name>
    <dbReference type="NCBI Taxonomy" id="159749"/>
    <lineage>
        <taxon>Eukaryota</taxon>
        <taxon>Sar</taxon>
        <taxon>Stramenopiles</taxon>
        <taxon>Ochrophyta</taxon>
        <taxon>Bacillariophyta</taxon>
        <taxon>Coscinodiscophyceae</taxon>
        <taxon>Thalassiosirophycidae</taxon>
        <taxon>Thalassiosirales</taxon>
        <taxon>Thalassiosiraceae</taxon>
        <taxon>Thalassiosira</taxon>
    </lineage>
</organism>
<dbReference type="OrthoDB" id="6746693at2759"/>
<proteinExistence type="predicted"/>
<dbReference type="Proteomes" id="UP000266841">
    <property type="component" value="Unassembled WGS sequence"/>
</dbReference>
<evidence type="ECO:0000259" key="1">
    <source>
        <dbReference type="Pfam" id="PF07727"/>
    </source>
</evidence>
<gene>
    <name evidence="2" type="ORF">THAOC_01525</name>
</gene>
<dbReference type="Pfam" id="PF07727">
    <property type="entry name" value="RVT_2"/>
    <property type="match status" value="1"/>
</dbReference>
<dbReference type="InterPro" id="IPR013103">
    <property type="entry name" value="RVT_2"/>
</dbReference>
<comment type="caution">
    <text evidence="2">The sequence shown here is derived from an EMBL/GenBank/DDBJ whole genome shotgun (WGS) entry which is preliminary data.</text>
</comment>
<accession>K0TN08</accession>
<feature type="domain" description="Reverse transcriptase Ty1/copia-type" evidence="1">
    <location>
        <begin position="7"/>
        <end position="73"/>
    </location>
</feature>
<sequence length="155" mass="17420">MPLGFRKPGKVLKLKKTLDGLRQSPRMFWKYLTNAMSACDMEVSKIDPCLFVGDKVIAICYVDDILFWSTDAHEARSPPPVFGPPTPPVADPLRTGKWHDDVHPSLEELSKRVKDHVGETGTIAFSKARKACNMSWQDFPQCNVTNDNGRKKSMS</sequence>
<evidence type="ECO:0000313" key="2">
    <source>
        <dbReference type="EMBL" id="EJK76701.1"/>
    </source>
</evidence>
<evidence type="ECO:0000313" key="3">
    <source>
        <dbReference type="Proteomes" id="UP000266841"/>
    </source>
</evidence>
<dbReference type="EMBL" id="AGNL01001824">
    <property type="protein sequence ID" value="EJK76701.1"/>
    <property type="molecule type" value="Genomic_DNA"/>
</dbReference>
<reference evidence="2 3" key="1">
    <citation type="journal article" date="2012" name="Genome Biol.">
        <title>Genome and low-iron response of an oceanic diatom adapted to chronic iron limitation.</title>
        <authorList>
            <person name="Lommer M."/>
            <person name="Specht M."/>
            <person name="Roy A.S."/>
            <person name="Kraemer L."/>
            <person name="Andreson R."/>
            <person name="Gutowska M.A."/>
            <person name="Wolf J."/>
            <person name="Bergner S.V."/>
            <person name="Schilhabel M.B."/>
            <person name="Klostermeier U.C."/>
            <person name="Beiko R.G."/>
            <person name="Rosenstiel P."/>
            <person name="Hippler M."/>
            <person name="Laroche J."/>
        </authorList>
    </citation>
    <scope>NUCLEOTIDE SEQUENCE [LARGE SCALE GENOMIC DNA]</scope>
    <source>
        <strain evidence="2 3">CCMP1005</strain>
    </source>
</reference>
<dbReference type="SUPFAM" id="SSF56672">
    <property type="entry name" value="DNA/RNA polymerases"/>
    <property type="match status" value="1"/>
</dbReference>